<evidence type="ECO:0000256" key="1">
    <source>
        <dbReference type="SAM" id="MobiDB-lite"/>
    </source>
</evidence>
<protein>
    <submittedName>
        <fullName evidence="2">Uncharacterized protein</fullName>
    </submittedName>
</protein>
<organism evidence="2 3">
    <name type="scientific">Prunus persica</name>
    <name type="common">Peach</name>
    <name type="synonym">Amygdalus persica</name>
    <dbReference type="NCBI Taxonomy" id="3760"/>
    <lineage>
        <taxon>Eukaryota</taxon>
        <taxon>Viridiplantae</taxon>
        <taxon>Streptophyta</taxon>
        <taxon>Embryophyta</taxon>
        <taxon>Tracheophyta</taxon>
        <taxon>Spermatophyta</taxon>
        <taxon>Magnoliopsida</taxon>
        <taxon>eudicotyledons</taxon>
        <taxon>Gunneridae</taxon>
        <taxon>Pentapetalae</taxon>
        <taxon>rosids</taxon>
        <taxon>fabids</taxon>
        <taxon>Rosales</taxon>
        <taxon>Rosaceae</taxon>
        <taxon>Amygdaloideae</taxon>
        <taxon>Amygdaleae</taxon>
        <taxon>Prunus</taxon>
    </lineage>
</organism>
<accession>A0A251NRT3</accession>
<dbReference type="Proteomes" id="UP000006882">
    <property type="component" value="Chromosome G6"/>
</dbReference>
<feature type="region of interest" description="Disordered" evidence="1">
    <location>
        <begin position="25"/>
        <end position="45"/>
    </location>
</feature>
<evidence type="ECO:0000313" key="2">
    <source>
        <dbReference type="EMBL" id="ONI02026.1"/>
    </source>
</evidence>
<name>A0A251NRT3_PRUPE</name>
<dbReference type="AlphaFoldDB" id="A0A251NRT3"/>
<proteinExistence type="predicted"/>
<dbReference type="EMBL" id="CM007656">
    <property type="protein sequence ID" value="ONI02026.1"/>
    <property type="molecule type" value="Genomic_DNA"/>
</dbReference>
<sequence>MADISILFMLQPGWHYPLSNAIHNRSTQLSPPQNPHQQRRPHSLSFGRCSPPPSFTLCHLFQPPFFPSGSINFSISSAFLKSIYLEMTSQVFDESP</sequence>
<keyword evidence="3" id="KW-1185">Reference proteome</keyword>
<dbReference type="Gramene" id="ONI02026">
    <property type="protein sequence ID" value="ONI02026"/>
    <property type="gene ID" value="PRUPE_6G173400"/>
</dbReference>
<reference evidence="2 3" key="1">
    <citation type="journal article" date="2013" name="Nat. Genet.">
        <title>The high-quality draft genome of peach (Prunus persica) identifies unique patterns of genetic diversity, domestication and genome evolution.</title>
        <authorList>
            <consortium name="International Peach Genome Initiative"/>
            <person name="Verde I."/>
            <person name="Abbott A.G."/>
            <person name="Scalabrin S."/>
            <person name="Jung S."/>
            <person name="Shu S."/>
            <person name="Marroni F."/>
            <person name="Zhebentyayeva T."/>
            <person name="Dettori M.T."/>
            <person name="Grimwood J."/>
            <person name="Cattonaro F."/>
            <person name="Zuccolo A."/>
            <person name="Rossini L."/>
            <person name="Jenkins J."/>
            <person name="Vendramin E."/>
            <person name="Meisel L.A."/>
            <person name="Decroocq V."/>
            <person name="Sosinski B."/>
            <person name="Prochnik S."/>
            <person name="Mitros T."/>
            <person name="Policriti A."/>
            <person name="Cipriani G."/>
            <person name="Dondini L."/>
            <person name="Ficklin S."/>
            <person name="Goodstein D.M."/>
            <person name="Xuan P."/>
            <person name="Del Fabbro C."/>
            <person name="Aramini V."/>
            <person name="Copetti D."/>
            <person name="Gonzalez S."/>
            <person name="Horner D.S."/>
            <person name="Falchi R."/>
            <person name="Lucas S."/>
            <person name="Mica E."/>
            <person name="Maldonado J."/>
            <person name="Lazzari B."/>
            <person name="Bielenberg D."/>
            <person name="Pirona R."/>
            <person name="Miculan M."/>
            <person name="Barakat A."/>
            <person name="Testolin R."/>
            <person name="Stella A."/>
            <person name="Tartarini S."/>
            <person name="Tonutti P."/>
            <person name="Arus P."/>
            <person name="Orellana A."/>
            <person name="Wells C."/>
            <person name="Main D."/>
            <person name="Vizzotto G."/>
            <person name="Silva H."/>
            <person name="Salamini F."/>
            <person name="Schmutz J."/>
            <person name="Morgante M."/>
            <person name="Rokhsar D.S."/>
        </authorList>
    </citation>
    <scope>NUCLEOTIDE SEQUENCE [LARGE SCALE GENOMIC DNA]</scope>
    <source>
        <strain evidence="3">cv. Nemared</strain>
    </source>
</reference>
<gene>
    <name evidence="2" type="ORF">PRUPE_6G173400</name>
</gene>
<evidence type="ECO:0000313" key="3">
    <source>
        <dbReference type="Proteomes" id="UP000006882"/>
    </source>
</evidence>